<dbReference type="Gene3D" id="2.60.40.1190">
    <property type="match status" value="1"/>
</dbReference>
<reference evidence="1 2" key="1">
    <citation type="submission" date="2019-12" db="EMBL/GenBank/DDBJ databases">
        <title>Genomic-based taxomic classification of the family Erythrobacteraceae.</title>
        <authorList>
            <person name="Xu L."/>
        </authorList>
    </citation>
    <scope>NUCLEOTIDE SEQUENCE [LARGE SCALE GENOMIC DNA]</scope>
    <source>
        <strain evidence="1 2">MCCC 1K02066</strain>
    </source>
</reference>
<comment type="caution">
    <text evidence="1">The sequence shown here is derived from an EMBL/GenBank/DDBJ whole genome shotgun (WGS) entry which is preliminary data.</text>
</comment>
<dbReference type="CDD" id="cd09627">
    <property type="entry name" value="DOMON_murB_like"/>
    <property type="match status" value="1"/>
</dbReference>
<dbReference type="Proteomes" id="UP000469159">
    <property type="component" value="Unassembled WGS sequence"/>
</dbReference>
<dbReference type="AlphaFoldDB" id="A0A6I4V1F1"/>
<dbReference type="RefSeq" id="WP_160747675.1">
    <property type="nucleotide sequence ID" value="NZ_WTYK01000011.1"/>
</dbReference>
<evidence type="ECO:0008006" key="3">
    <source>
        <dbReference type="Google" id="ProtNLM"/>
    </source>
</evidence>
<protein>
    <recommendedName>
        <fullName evidence="3">DOMON-like domain-containing protein</fullName>
    </recommendedName>
</protein>
<proteinExistence type="predicted"/>
<name>A0A6I4V1F1_9SPHN</name>
<dbReference type="OrthoDB" id="190583at2"/>
<evidence type="ECO:0000313" key="2">
    <source>
        <dbReference type="Proteomes" id="UP000469159"/>
    </source>
</evidence>
<keyword evidence="2" id="KW-1185">Reference proteome</keyword>
<accession>A0A6I4V1F1</accession>
<gene>
    <name evidence="1" type="ORF">GRI75_14305</name>
</gene>
<organism evidence="1 2">
    <name type="scientific">Croceibacterium soli</name>
    <dbReference type="NCBI Taxonomy" id="1739690"/>
    <lineage>
        <taxon>Bacteria</taxon>
        <taxon>Pseudomonadati</taxon>
        <taxon>Pseudomonadota</taxon>
        <taxon>Alphaproteobacteria</taxon>
        <taxon>Sphingomonadales</taxon>
        <taxon>Erythrobacteraceae</taxon>
        <taxon>Croceibacterium</taxon>
    </lineage>
</organism>
<evidence type="ECO:0000313" key="1">
    <source>
        <dbReference type="EMBL" id="MXP42815.1"/>
    </source>
</evidence>
<dbReference type="EMBL" id="WTYK01000011">
    <property type="protein sequence ID" value="MXP42815.1"/>
    <property type="molecule type" value="Genomic_DNA"/>
</dbReference>
<sequence length="178" mass="20415">MQTFELKPHPSFQPARVRSISVRWMELPDKRLMLRYRLDGCEQLVVPAYRGRGRGEDLWKTTCFELFLYDGEGRYREYNFSPSGQWAAYGFSGYRNVDANLDPSQTPEIAHESGNTVFVQTVFLHQRELEGAQSAALAAVIEETEDRPSYWALEHPGLKPDFHDPACFRIPLASAGER</sequence>